<dbReference type="InterPro" id="IPR029060">
    <property type="entry name" value="PIN-like_dom_sf"/>
</dbReference>
<organism evidence="1">
    <name type="scientific">Candidatus Kentrum sp. DK</name>
    <dbReference type="NCBI Taxonomy" id="2126562"/>
    <lineage>
        <taxon>Bacteria</taxon>
        <taxon>Pseudomonadati</taxon>
        <taxon>Pseudomonadota</taxon>
        <taxon>Gammaproteobacteria</taxon>
        <taxon>Candidatus Kentrum</taxon>
    </lineage>
</organism>
<dbReference type="EMBL" id="CAADEY010000008">
    <property type="protein sequence ID" value="VFJ44455.1"/>
    <property type="molecule type" value="Genomic_DNA"/>
</dbReference>
<reference evidence="1" key="1">
    <citation type="submission" date="2019-02" db="EMBL/GenBank/DDBJ databases">
        <authorList>
            <person name="Gruber-Vodicka R. H."/>
            <person name="Seah K. B. B."/>
        </authorList>
    </citation>
    <scope>NUCLEOTIDE SEQUENCE</scope>
    <source>
        <strain evidence="1">BECK_DK161</strain>
    </source>
</reference>
<accession>A0A450RYN4</accession>
<dbReference type="SUPFAM" id="SSF88723">
    <property type="entry name" value="PIN domain-like"/>
    <property type="match status" value="1"/>
</dbReference>
<protein>
    <recommendedName>
        <fullName evidence="2">PIN domain-containing protein</fullName>
    </recommendedName>
</protein>
<sequence>MKRKVYIETSVISYLTARPSKTILGAAHQQLTKLWWDQRISYDLFVSQIVWRECAAGDPDAAMKRLQAIEGLDVLAVSEEMIQLAENLITQRLLPTKALEDALHISVATVHRVDFLLTWNCRHIANPLIQEGIAEYLELKGLFLPIICTPEELLGEPYDERRDHDRAPWH</sequence>
<dbReference type="AlphaFoldDB" id="A0A450RYN4"/>
<evidence type="ECO:0008006" key="2">
    <source>
        <dbReference type="Google" id="ProtNLM"/>
    </source>
</evidence>
<proteinExistence type="predicted"/>
<gene>
    <name evidence="1" type="ORF">BECKDK2373C_GA0170839_100815</name>
</gene>
<name>A0A450RYN4_9GAMM</name>
<dbReference type="CDD" id="cd18687">
    <property type="entry name" value="PIN_VapC-like"/>
    <property type="match status" value="1"/>
</dbReference>
<evidence type="ECO:0000313" key="1">
    <source>
        <dbReference type="EMBL" id="VFJ44455.1"/>
    </source>
</evidence>